<dbReference type="AlphaFoldDB" id="F4SAD5"/>
<dbReference type="HOGENOM" id="CLU_043177_0_0_1"/>
<feature type="region of interest" description="Disordered" evidence="1">
    <location>
        <begin position="71"/>
        <end position="191"/>
    </location>
</feature>
<organism evidence="3">
    <name type="scientific">Melampsora larici-populina (strain 98AG31 / pathotype 3-4-7)</name>
    <name type="common">Poplar leaf rust fungus</name>
    <dbReference type="NCBI Taxonomy" id="747676"/>
    <lineage>
        <taxon>Eukaryota</taxon>
        <taxon>Fungi</taxon>
        <taxon>Dikarya</taxon>
        <taxon>Basidiomycota</taxon>
        <taxon>Pucciniomycotina</taxon>
        <taxon>Pucciniomycetes</taxon>
        <taxon>Pucciniales</taxon>
        <taxon>Melampsoraceae</taxon>
        <taxon>Melampsora</taxon>
    </lineage>
</organism>
<accession>F4SAD5</accession>
<gene>
    <name evidence="2" type="ORF">MELLADRAFT_95721</name>
</gene>
<dbReference type="VEuPathDB" id="FungiDB:MELLADRAFT_95721"/>
<dbReference type="EMBL" id="GL883177">
    <property type="protein sequence ID" value="EGF98368.1"/>
    <property type="molecule type" value="Genomic_DNA"/>
</dbReference>
<evidence type="ECO:0000256" key="1">
    <source>
        <dbReference type="SAM" id="MobiDB-lite"/>
    </source>
</evidence>
<reference evidence="3" key="1">
    <citation type="journal article" date="2011" name="Proc. Natl. Acad. Sci. U.S.A.">
        <title>Obligate biotrophy features unraveled by the genomic analysis of rust fungi.</title>
        <authorList>
            <person name="Duplessis S."/>
            <person name="Cuomo C.A."/>
            <person name="Lin Y.-C."/>
            <person name="Aerts A."/>
            <person name="Tisserant E."/>
            <person name="Veneault-Fourrey C."/>
            <person name="Joly D.L."/>
            <person name="Hacquard S."/>
            <person name="Amselem J."/>
            <person name="Cantarel B.L."/>
            <person name="Chiu R."/>
            <person name="Coutinho P.M."/>
            <person name="Feau N."/>
            <person name="Field M."/>
            <person name="Frey P."/>
            <person name="Gelhaye E."/>
            <person name="Goldberg J."/>
            <person name="Grabherr M.G."/>
            <person name="Kodira C.D."/>
            <person name="Kohler A."/>
            <person name="Kuees U."/>
            <person name="Lindquist E.A."/>
            <person name="Lucas S.M."/>
            <person name="Mago R."/>
            <person name="Mauceli E."/>
            <person name="Morin E."/>
            <person name="Murat C."/>
            <person name="Pangilinan J.L."/>
            <person name="Park R."/>
            <person name="Pearson M."/>
            <person name="Quesneville H."/>
            <person name="Rouhier N."/>
            <person name="Sakthikumar S."/>
            <person name="Salamov A.A."/>
            <person name="Schmutz J."/>
            <person name="Selles B."/>
            <person name="Shapiro H."/>
            <person name="Tanguay P."/>
            <person name="Tuskan G.A."/>
            <person name="Henrissat B."/>
            <person name="Van de Peer Y."/>
            <person name="Rouze P."/>
            <person name="Ellis J.G."/>
            <person name="Dodds P.N."/>
            <person name="Schein J.E."/>
            <person name="Zhong S."/>
            <person name="Hamelin R.C."/>
            <person name="Grigoriev I.V."/>
            <person name="Szabo L.J."/>
            <person name="Martin F."/>
        </authorList>
    </citation>
    <scope>NUCLEOTIDE SEQUENCE [LARGE SCALE GENOMIC DNA]</scope>
    <source>
        <strain evidence="3">98AG31 / pathotype 3-4-7</strain>
    </source>
</reference>
<evidence type="ECO:0000313" key="2">
    <source>
        <dbReference type="EMBL" id="EGF98368.1"/>
    </source>
</evidence>
<feature type="compositionally biased region" description="Polar residues" evidence="1">
    <location>
        <begin position="71"/>
        <end position="92"/>
    </location>
</feature>
<sequence>MEKLAFVSILKKCRYFVELEPVFGTRHANVRLSAAHGLPAPTQDLESEVQIERDSREHSVNSNLGYEELQSRSMQEALSTNAVEEGLNSGSEEPTMEDFMNVLNDKDEITDDGQPPYTPTPFRARESNQAQSQTQTTSSSLKRTGSRNSVDSTSVGTFSKRSRTSGSASSIQGLLQGHHFGSTPLQASSNVRADPNINSLEQQVFFKHGQSMERLAQVVENMGSSICGQQPKQTEFSPEEAKKKSQIELELVDVKLSSDKFDLDSRKEKHSLEMKQMKAEYEHQQVARNAHLISTLMKEHNLSLQDAMLAAQHAQSMMQSTSGSGSGV</sequence>
<name>F4SAD5_MELLP</name>
<dbReference type="GeneID" id="18937337"/>
<dbReference type="RefSeq" id="XP_007418353.1">
    <property type="nucleotide sequence ID" value="XM_007418291.1"/>
</dbReference>
<protein>
    <submittedName>
        <fullName evidence="2">Uncharacterized protein</fullName>
    </submittedName>
</protein>
<proteinExistence type="predicted"/>
<evidence type="ECO:0000313" key="3">
    <source>
        <dbReference type="Proteomes" id="UP000001072"/>
    </source>
</evidence>
<dbReference type="Proteomes" id="UP000001072">
    <property type="component" value="Unassembled WGS sequence"/>
</dbReference>
<dbReference type="InParanoid" id="F4SAD5"/>
<keyword evidence="3" id="KW-1185">Reference proteome</keyword>
<dbReference type="KEGG" id="mlr:MELLADRAFT_95721"/>
<feature type="compositionally biased region" description="Low complexity" evidence="1">
    <location>
        <begin position="131"/>
        <end position="140"/>
    </location>
</feature>
<feature type="compositionally biased region" description="Polar residues" evidence="1">
    <location>
        <begin position="141"/>
        <end position="157"/>
    </location>
</feature>